<dbReference type="GO" id="GO:0043709">
    <property type="term" value="P:cell adhesion involved in single-species biofilm formation"/>
    <property type="evidence" value="ECO:0007669"/>
    <property type="project" value="TreeGrafter"/>
</dbReference>
<dbReference type="SMART" id="SM00267">
    <property type="entry name" value="GGDEF"/>
    <property type="match status" value="1"/>
</dbReference>
<name>A0A7X2LSI9_9BURK</name>
<dbReference type="NCBIfam" id="TIGR00254">
    <property type="entry name" value="GGDEF"/>
    <property type="match status" value="1"/>
</dbReference>
<dbReference type="GO" id="GO:1902201">
    <property type="term" value="P:negative regulation of bacterial-type flagellum-dependent cell motility"/>
    <property type="evidence" value="ECO:0007669"/>
    <property type="project" value="TreeGrafter"/>
</dbReference>
<feature type="domain" description="HAMP" evidence="3">
    <location>
        <begin position="1"/>
        <end position="37"/>
    </location>
</feature>
<evidence type="ECO:0000256" key="2">
    <source>
        <dbReference type="ARBA" id="ARBA00034247"/>
    </source>
</evidence>
<gene>
    <name evidence="5" type="ORF">GJ700_11470</name>
</gene>
<evidence type="ECO:0000313" key="5">
    <source>
        <dbReference type="EMBL" id="MRV72331.1"/>
    </source>
</evidence>
<dbReference type="PANTHER" id="PTHR45138">
    <property type="entry name" value="REGULATORY COMPONENTS OF SENSORY TRANSDUCTION SYSTEM"/>
    <property type="match status" value="1"/>
</dbReference>
<dbReference type="GO" id="GO:0005886">
    <property type="term" value="C:plasma membrane"/>
    <property type="evidence" value="ECO:0007669"/>
    <property type="project" value="TreeGrafter"/>
</dbReference>
<dbReference type="InterPro" id="IPR043128">
    <property type="entry name" value="Rev_trsase/Diguanyl_cyclase"/>
</dbReference>
<dbReference type="EC" id="2.7.7.65" evidence="1"/>
<feature type="domain" description="GGDEF" evidence="4">
    <location>
        <begin position="87"/>
        <end position="223"/>
    </location>
</feature>
<evidence type="ECO:0000259" key="4">
    <source>
        <dbReference type="PROSITE" id="PS50887"/>
    </source>
</evidence>
<dbReference type="InterPro" id="IPR050469">
    <property type="entry name" value="Diguanylate_Cyclase"/>
</dbReference>
<evidence type="ECO:0000313" key="6">
    <source>
        <dbReference type="Proteomes" id="UP000446768"/>
    </source>
</evidence>
<accession>A0A7X2LSI9</accession>
<reference evidence="5 6" key="1">
    <citation type="submission" date="2019-11" db="EMBL/GenBank/DDBJ databases">
        <title>Novel species isolated from a subtropical stream in China.</title>
        <authorList>
            <person name="Lu H."/>
        </authorList>
    </citation>
    <scope>NUCLEOTIDE SEQUENCE [LARGE SCALE GENOMIC DNA]</scope>
    <source>
        <strain evidence="5 6">FT92W</strain>
    </source>
</reference>
<dbReference type="Pfam" id="PF00990">
    <property type="entry name" value="GGDEF"/>
    <property type="match status" value="1"/>
</dbReference>
<comment type="catalytic activity">
    <reaction evidence="2">
        <text>2 GTP = 3',3'-c-di-GMP + 2 diphosphate</text>
        <dbReference type="Rhea" id="RHEA:24898"/>
        <dbReference type="ChEBI" id="CHEBI:33019"/>
        <dbReference type="ChEBI" id="CHEBI:37565"/>
        <dbReference type="ChEBI" id="CHEBI:58805"/>
        <dbReference type="EC" id="2.7.7.65"/>
    </reaction>
</comment>
<dbReference type="PANTHER" id="PTHR45138:SF9">
    <property type="entry name" value="DIGUANYLATE CYCLASE DGCM-RELATED"/>
    <property type="match status" value="1"/>
</dbReference>
<dbReference type="GO" id="GO:0007165">
    <property type="term" value="P:signal transduction"/>
    <property type="evidence" value="ECO:0007669"/>
    <property type="project" value="InterPro"/>
</dbReference>
<dbReference type="FunFam" id="3.30.70.270:FF:000001">
    <property type="entry name" value="Diguanylate cyclase domain protein"/>
    <property type="match status" value="1"/>
</dbReference>
<organism evidence="5 6">
    <name type="scientific">Pseudoduganella rivuli</name>
    <dbReference type="NCBI Taxonomy" id="2666085"/>
    <lineage>
        <taxon>Bacteria</taxon>
        <taxon>Pseudomonadati</taxon>
        <taxon>Pseudomonadota</taxon>
        <taxon>Betaproteobacteria</taxon>
        <taxon>Burkholderiales</taxon>
        <taxon>Oxalobacteraceae</taxon>
        <taxon>Telluria group</taxon>
        <taxon>Pseudoduganella</taxon>
    </lineage>
</organism>
<dbReference type="PROSITE" id="PS50887">
    <property type="entry name" value="GGDEF"/>
    <property type="match status" value="1"/>
</dbReference>
<dbReference type="CDD" id="cd06225">
    <property type="entry name" value="HAMP"/>
    <property type="match status" value="1"/>
</dbReference>
<comment type="caution">
    <text evidence="5">The sequence shown here is derived from an EMBL/GenBank/DDBJ whole genome shotgun (WGS) entry which is preliminary data.</text>
</comment>
<protein>
    <recommendedName>
        <fullName evidence="1">diguanylate cyclase</fullName>
        <ecNumber evidence="1">2.7.7.65</ecNumber>
    </recommendedName>
</protein>
<dbReference type="SUPFAM" id="SSF55073">
    <property type="entry name" value="Nucleotide cyclase"/>
    <property type="match status" value="1"/>
</dbReference>
<dbReference type="PROSITE" id="PS50885">
    <property type="entry name" value="HAMP"/>
    <property type="match status" value="1"/>
</dbReference>
<dbReference type="InterPro" id="IPR003660">
    <property type="entry name" value="HAMP_dom"/>
</dbReference>
<dbReference type="Gene3D" id="3.30.70.270">
    <property type="match status" value="1"/>
</dbReference>
<dbReference type="Proteomes" id="UP000446768">
    <property type="component" value="Unassembled WGS sequence"/>
</dbReference>
<sequence>MAQGDFVTPILLASKDELRYVALSFNDMGMQLSRRVREANLHTCELEVLNRKLAELSATDGLTGIANRRRFDEALASEWSRAARLRTPLALAMLDVDWFKKFNDHYGHQAGDECLRRVALVLAGCMRRAGDLVARYGGEEFVFIAPNCDEHHARSLAAKVSNALQSLAMPHQLSQFGYVTVSIGVAIIVPDTGDTPDCLIRAADAALYQAKEQGRNRAVFDNAVCVQAAAPNAAPSSTQPVYQSPVHSV</sequence>
<dbReference type="EMBL" id="WKJJ01000006">
    <property type="protein sequence ID" value="MRV72331.1"/>
    <property type="molecule type" value="Genomic_DNA"/>
</dbReference>
<dbReference type="InterPro" id="IPR000160">
    <property type="entry name" value="GGDEF_dom"/>
</dbReference>
<evidence type="ECO:0000256" key="1">
    <source>
        <dbReference type="ARBA" id="ARBA00012528"/>
    </source>
</evidence>
<dbReference type="CDD" id="cd01949">
    <property type="entry name" value="GGDEF"/>
    <property type="match status" value="1"/>
</dbReference>
<dbReference type="InterPro" id="IPR029787">
    <property type="entry name" value="Nucleotide_cyclase"/>
</dbReference>
<dbReference type="GO" id="GO:0052621">
    <property type="term" value="F:diguanylate cyclase activity"/>
    <property type="evidence" value="ECO:0007669"/>
    <property type="project" value="UniProtKB-EC"/>
</dbReference>
<proteinExistence type="predicted"/>
<keyword evidence="6" id="KW-1185">Reference proteome</keyword>
<evidence type="ECO:0000259" key="3">
    <source>
        <dbReference type="PROSITE" id="PS50885"/>
    </source>
</evidence>
<dbReference type="AlphaFoldDB" id="A0A7X2LSI9"/>